<evidence type="ECO:0000313" key="9">
    <source>
        <dbReference type="EMBL" id="HJC86250.1"/>
    </source>
</evidence>
<dbReference type="GO" id="GO:0016758">
    <property type="term" value="F:hexosyltransferase activity"/>
    <property type="evidence" value="ECO:0007669"/>
    <property type="project" value="InterPro"/>
</dbReference>
<evidence type="ECO:0000256" key="2">
    <source>
        <dbReference type="ARBA" id="ARBA00022475"/>
    </source>
</evidence>
<feature type="transmembrane region" description="Helical" evidence="8">
    <location>
        <begin position="327"/>
        <end position="346"/>
    </location>
</feature>
<feature type="transmembrane region" description="Helical" evidence="8">
    <location>
        <begin position="166"/>
        <end position="187"/>
    </location>
</feature>
<keyword evidence="6 8" id="KW-0472">Membrane</keyword>
<dbReference type="AlphaFoldDB" id="A0A9D2TRA2"/>
<feature type="transmembrane region" description="Helical" evidence="8">
    <location>
        <begin position="78"/>
        <end position="103"/>
    </location>
</feature>
<evidence type="ECO:0000256" key="8">
    <source>
        <dbReference type="SAM" id="Phobius"/>
    </source>
</evidence>
<feature type="transmembrane region" description="Helical" evidence="8">
    <location>
        <begin position="193"/>
        <end position="212"/>
    </location>
</feature>
<reference evidence="9" key="2">
    <citation type="submission" date="2021-04" db="EMBL/GenBank/DDBJ databases">
        <authorList>
            <person name="Gilroy R."/>
        </authorList>
    </citation>
    <scope>NUCLEOTIDE SEQUENCE</scope>
    <source>
        <strain evidence="9">ChiHjej13B12-4958</strain>
    </source>
</reference>
<keyword evidence="5 8" id="KW-1133">Transmembrane helix</keyword>
<comment type="caution">
    <text evidence="9">The sequence shown here is derived from an EMBL/GenBank/DDBJ whole genome shotgun (WGS) entry which is preliminary data.</text>
</comment>
<feature type="transmembrane region" description="Helical" evidence="8">
    <location>
        <begin position="290"/>
        <end position="315"/>
    </location>
</feature>
<feature type="transmembrane region" description="Helical" evidence="8">
    <location>
        <begin position="257"/>
        <end position="278"/>
    </location>
</feature>
<sequence length="409" mass="44791">MFSIVVVAVAAIGVARSFLDDAFTYHIDFDVYRAGGRAVLDSVPLYEGSFPAGGIFLPFTYPPLSALLFVPIALVPSWVGYIPFAIVSAMALVLVTVIVLDAVSAEAGRDRLDRRKAWTIGLLLLPLVIWMWPVTHTLLYGQVNILLMLLVIADLLLPRTYWPRGMLIGLAAAIKLTPAVFGLFFLVNRQWRQAVVSVVSGIGFTALAWLVLPSQSSQYWTETISDPGRIGGLSYAANQSIRGMVARMSGDPDATTIWYIALAVVFVAVVLVMVRQVADGAHAAAVCTNALLALLLSPVSWAHHWVWVLPMLLVAWHHWSVYRSRGAAVLAVVTVVVSLVPMHLFFPAHELSELEWSGWMQVTGSGYVLLGVLWLLWGLWELSYSRKRRKRGFGFGASERPVPGSVPSG</sequence>
<dbReference type="GO" id="GO:0005886">
    <property type="term" value="C:plasma membrane"/>
    <property type="evidence" value="ECO:0007669"/>
    <property type="project" value="UniProtKB-SubCell"/>
</dbReference>
<evidence type="ECO:0000256" key="6">
    <source>
        <dbReference type="ARBA" id="ARBA00023136"/>
    </source>
</evidence>
<dbReference type="EMBL" id="DWVP01000024">
    <property type="protein sequence ID" value="HJC86250.1"/>
    <property type="molecule type" value="Genomic_DNA"/>
</dbReference>
<dbReference type="Proteomes" id="UP000823858">
    <property type="component" value="Unassembled WGS sequence"/>
</dbReference>
<comment type="subcellular location">
    <subcellularLocation>
        <location evidence="1">Cell membrane</location>
        <topology evidence="1">Multi-pass membrane protein</topology>
    </subcellularLocation>
</comment>
<accession>A0A9D2TRA2</accession>
<evidence type="ECO:0000256" key="4">
    <source>
        <dbReference type="ARBA" id="ARBA00022692"/>
    </source>
</evidence>
<evidence type="ECO:0000313" key="10">
    <source>
        <dbReference type="Proteomes" id="UP000823858"/>
    </source>
</evidence>
<evidence type="ECO:0000256" key="7">
    <source>
        <dbReference type="ARBA" id="ARBA00024033"/>
    </source>
</evidence>
<comment type="similarity">
    <text evidence="7">Belongs to the glycosyltransferase 87 family.</text>
</comment>
<dbReference type="InterPro" id="IPR018584">
    <property type="entry name" value="GT87"/>
</dbReference>
<evidence type="ECO:0000256" key="5">
    <source>
        <dbReference type="ARBA" id="ARBA00022989"/>
    </source>
</evidence>
<feature type="transmembrane region" description="Helical" evidence="8">
    <location>
        <begin position="358"/>
        <end position="380"/>
    </location>
</feature>
<dbReference type="Pfam" id="PF09594">
    <property type="entry name" value="GT87"/>
    <property type="match status" value="1"/>
</dbReference>
<keyword evidence="3" id="KW-0808">Transferase</keyword>
<gene>
    <name evidence="9" type="ORF">H9751_12085</name>
</gene>
<evidence type="ECO:0000256" key="3">
    <source>
        <dbReference type="ARBA" id="ARBA00022679"/>
    </source>
</evidence>
<keyword evidence="4 8" id="KW-0812">Transmembrane</keyword>
<protein>
    <submittedName>
        <fullName evidence="9">DUF2029 domain-containing protein</fullName>
    </submittedName>
</protein>
<proteinExistence type="inferred from homology"/>
<keyword evidence="2" id="KW-1003">Cell membrane</keyword>
<feature type="transmembrane region" description="Helical" evidence="8">
    <location>
        <begin position="138"/>
        <end position="157"/>
    </location>
</feature>
<reference evidence="9" key="1">
    <citation type="journal article" date="2021" name="PeerJ">
        <title>Extensive microbial diversity within the chicken gut microbiome revealed by metagenomics and culture.</title>
        <authorList>
            <person name="Gilroy R."/>
            <person name="Ravi A."/>
            <person name="Getino M."/>
            <person name="Pursley I."/>
            <person name="Horton D.L."/>
            <person name="Alikhan N.F."/>
            <person name="Baker D."/>
            <person name="Gharbi K."/>
            <person name="Hall N."/>
            <person name="Watson M."/>
            <person name="Adriaenssens E.M."/>
            <person name="Foster-Nyarko E."/>
            <person name="Jarju S."/>
            <person name="Secka A."/>
            <person name="Antonio M."/>
            <person name="Oren A."/>
            <person name="Chaudhuri R.R."/>
            <person name="La Ragione R."/>
            <person name="Hildebrand F."/>
            <person name="Pallen M.J."/>
        </authorList>
    </citation>
    <scope>NUCLEOTIDE SEQUENCE</scope>
    <source>
        <strain evidence="9">ChiHjej13B12-4958</strain>
    </source>
</reference>
<organism evidence="9 10">
    <name type="scientific">Candidatus Corynebacterium faecigallinarum</name>
    <dbReference type="NCBI Taxonomy" id="2838528"/>
    <lineage>
        <taxon>Bacteria</taxon>
        <taxon>Bacillati</taxon>
        <taxon>Actinomycetota</taxon>
        <taxon>Actinomycetes</taxon>
        <taxon>Mycobacteriales</taxon>
        <taxon>Corynebacteriaceae</taxon>
        <taxon>Corynebacterium</taxon>
    </lineage>
</organism>
<name>A0A9D2TRA2_9CORY</name>
<evidence type="ECO:0000256" key="1">
    <source>
        <dbReference type="ARBA" id="ARBA00004651"/>
    </source>
</evidence>
<feature type="transmembrane region" description="Helical" evidence="8">
    <location>
        <begin position="115"/>
        <end position="132"/>
    </location>
</feature>